<accession>A0A087T7P4</accession>
<gene>
    <name evidence="1" type="ORF">X975_04236</name>
</gene>
<reference evidence="1 2" key="1">
    <citation type="submission" date="2013-11" db="EMBL/GenBank/DDBJ databases">
        <title>Genome sequencing of Stegodyphus mimosarum.</title>
        <authorList>
            <person name="Bechsgaard J."/>
        </authorList>
    </citation>
    <scope>NUCLEOTIDE SEQUENCE [LARGE SCALE GENOMIC DNA]</scope>
</reference>
<dbReference type="EMBL" id="KK113840">
    <property type="protein sequence ID" value="KFM61133.1"/>
    <property type="molecule type" value="Genomic_DNA"/>
</dbReference>
<dbReference type="AlphaFoldDB" id="A0A087T7P4"/>
<evidence type="ECO:0000313" key="1">
    <source>
        <dbReference type="EMBL" id="KFM61133.1"/>
    </source>
</evidence>
<dbReference type="Proteomes" id="UP000054359">
    <property type="component" value="Unassembled WGS sequence"/>
</dbReference>
<name>A0A087T7P4_STEMI</name>
<feature type="non-terminal residue" evidence="1">
    <location>
        <position position="33"/>
    </location>
</feature>
<organism evidence="1 2">
    <name type="scientific">Stegodyphus mimosarum</name>
    <name type="common">African social velvet spider</name>
    <dbReference type="NCBI Taxonomy" id="407821"/>
    <lineage>
        <taxon>Eukaryota</taxon>
        <taxon>Metazoa</taxon>
        <taxon>Ecdysozoa</taxon>
        <taxon>Arthropoda</taxon>
        <taxon>Chelicerata</taxon>
        <taxon>Arachnida</taxon>
        <taxon>Araneae</taxon>
        <taxon>Araneomorphae</taxon>
        <taxon>Entelegynae</taxon>
        <taxon>Eresoidea</taxon>
        <taxon>Eresidae</taxon>
        <taxon>Stegodyphus</taxon>
    </lineage>
</organism>
<evidence type="ECO:0000313" key="2">
    <source>
        <dbReference type="Proteomes" id="UP000054359"/>
    </source>
</evidence>
<protein>
    <submittedName>
        <fullName evidence="1">Uncharacterized protein</fullName>
    </submittedName>
</protein>
<sequence>MFLLISKNLIPLMIGARILMDNQALYKKAPKGL</sequence>
<proteinExistence type="predicted"/>
<keyword evidence="2" id="KW-1185">Reference proteome</keyword>